<name>A0A4R0YQ32_9GAMM</name>
<evidence type="ECO:0000313" key="2">
    <source>
        <dbReference type="EMBL" id="TCI08516.1"/>
    </source>
</evidence>
<proteinExistence type="predicted"/>
<feature type="region of interest" description="Disordered" evidence="1">
    <location>
        <begin position="154"/>
        <end position="173"/>
    </location>
</feature>
<accession>A0A4R0YQ32</accession>
<gene>
    <name evidence="2" type="ORF">EZM97_28280</name>
</gene>
<evidence type="ECO:0000313" key="3">
    <source>
        <dbReference type="Proteomes" id="UP000291822"/>
    </source>
</evidence>
<protein>
    <submittedName>
        <fullName evidence="2">Uncharacterized protein</fullName>
    </submittedName>
</protein>
<sequence length="173" mass="19335">MSSPVFLYRFVYGLCGGNHVRVRGADIENLGNKVIQVMNTPHKVPGARHTFGGFPCPSETRTEKLRELERDASRKIGQINRKKWLYRHANAKRESLSVLIATINNELATVKACVARPLDEFQAFTNSRLDEERGMSVSRAREAEVLMFLQSFQSPAAHTTRGGPDEPPDIASP</sequence>
<comment type="caution">
    <text evidence="2">The sequence shown here is derived from an EMBL/GenBank/DDBJ whole genome shotgun (WGS) entry which is preliminary data.</text>
</comment>
<keyword evidence="3" id="KW-1185">Reference proteome</keyword>
<evidence type="ECO:0000256" key="1">
    <source>
        <dbReference type="SAM" id="MobiDB-lite"/>
    </source>
</evidence>
<organism evidence="2 3">
    <name type="scientific">Dyella soli</name>
    <dbReference type="NCBI Taxonomy" id="522319"/>
    <lineage>
        <taxon>Bacteria</taxon>
        <taxon>Pseudomonadati</taxon>
        <taxon>Pseudomonadota</taxon>
        <taxon>Gammaproteobacteria</taxon>
        <taxon>Lysobacterales</taxon>
        <taxon>Rhodanobacteraceae</taxon>
        <taxon>Dyella</taxon>
    </lineage>
</organism>
<reference evidence="2 3" key="1">
    <citation type="submission" date="2019-02" db="EMBL/GenBank/DDBJ databases">
        <title>Dyella amyloliquefaciens sp. nov., isolated from forest soil.</title>
        <authorList>
            <person name="Gao Z.-H."/>
            <person name="Qiu L.-H."/>
        </authorList>
    </citation>
    <scope>NUCLEOTIDE SEQUENCE [LARGE SCALE GENOMIC DNA]</scope>
    <source>
        <strain evidence="2 3">KACC 12747</strain>
    </source>
</reference>
<dbReference type="EMBL" id="SJTG01000004">
    <property type="protein sequence ID" value="TCI08516.1"/>
    <property type="molecule type" value="Genomic_DNA"/>
</dbReference>
<dbReference type="RefSeq" id="WP_131153032.1">
    <property type="nucleotide sequence ID" value="NZ_SJTG01000004.1"/>
</dbReference>
<dbReference type="AlphaFoldDB" id="A0A4R0YQ32"/>
<dbReference type="Proteomes" id="UP000291822">
    <property type="component" value="Unassembled WGS sequence"/>
</dbReference>